<keyword evidence="2" id="KW-0452">Lithium</keyword>
<sequence length="358" mass="40323">MESTDTIHQSINVAEFISACVYLAEESGKIIRDVWNSGVLDKQSKAHDMSPVTIADLRVQKNINENLQKLFPTLTIEGEEDKSTYDKYEATIRTEDISLDFINSELLNEANANRLGYLESLKDIYGEETFAYPFNQFSTEKAIVWIDPLDGTSEFVKGNLSAITILIGLSIDGTSKIGIVHYPFSHEDPELGKTIFGSLEHGCFKLISNAKLDYLWHRERTLETIESFSQADMPSQDQILRITTTSNRFTEEIQRQLNLCGPIEIVKLGGAGNKCCSVALGLVDAYIVPTYGMSYWDLCAPECIIKGMGCQASNIHCGKFTYHQQKDKQIKGVIIAKNSHYYQLIVNRFQKTNFLKIL</sequence>
<evidence type="ECO:0000256" key="7">
    <source>
        <dbReference type="PIRSR" id="PIRSR600760-2"/>
    </source>
</evidence>
<protein>
    <submittedName>
        <fullName evidence="8">3 (2)-bisphosphate nucleotidase 1-like</fullName>
    </submittedName>
</protein>
<keyword evidence="4 7" id="KW-0460">Magnesium</keyword>
<evidence type="ECO:0000256" key="3">
    <source>
        <dbReference type="ARBA" id="ARBA00022723"/>
    </source>
</evidence>
<feature type="binding site" evidence="7">
    <location>
        <position position="147"/>
    </location>
    <ligand>
        <name>Mg(2+)</name>
        <dbReference type="ChEBI" id="CHEBI:18420"/>
        <label>1</label>
        <note>catalytic</note>
    </ligand>
</feature>
<comment type="catalytic activity">
    <reaction evidence="6">
        <text>1D-myo-inositol 1,4-bisphosphate + H2O = 1D-myo-inositol 4-phosphate + phosphate</text>
        <dbReference type="Rhea" id="RHEA:15553"/>
        <dbReference type="ChEBI" id="CHEBI:15377"/>
        <dbReference type="ChEBI" id="CHEBI:43474"/>
        <dbReference type="ChEBI" id="CHEBI:58282"/>
        <dbReference type="ChEBI" id="CHEBI:58469"/>
        <dbReference type="EC" id="3.1.3.57"/>
    </reaction>
    <physiologicalReaction direction="left-to-right" evidence="6">
        <dbReference type="Rhea" id="RHEA:15554"/>
    </physiologicalReaction>
</comment>
<comment type="catalytic activity">
    <reaction evidence="5">
        <text>1D-myo-inositol 1,3,4-trisphosphate + H2O = 1D-myo-inositol 3,4-bisphosphate + phosphate</text>
        <dbReference type="Rhea" id="RHEA:70319"/>
        <dbReference type="ChEBI" id="CHEBI:15377"/>
        <dbReference type="ChEBI" id="CHEBI:43474"/>
        <dbReference type="ChEBI" id="CHEBI:58414"/>
        <dbReference type="ChEBI" id="CHEBI:83241"/>
    </reaction>
    <physiologicalReaction direction="left-to-right" evidence="5">
        <dbReference type="Rhea" id="RHEA:70320"/>
    </physiologicalReaction>
</comment>
<dbReference type="PANTHER" id="PTHR43028">
    <property type="entry name" value="3'(2'),5'-BISPHOSPHATE NUCLEOTIDASE 1"/>
    <property type="match status" value="1"/>
</dbReference>
<dbReference type="InParanoid" id="A0A078AQ85"/>
<dbReference type="Proteomes" id="UP000039865">
    <property type="component" value="Unassembled WGS sequence"/>
</dbReference>
<dbReference type="PROSITE" id="PS00629">
    <property type="entry name" value="IMP_1"/>
    <property type="match status" value="1"/>
</dbReference>
<evidence type="ECO:0000313" key="8">
    <source>
        <dbReference type="EMBL" id="CDW83402.1"/>
    </source>
</evidence>
<dbReference type="InterPro" id="IPR020583">
    <property type="entry name" value="Inositol_monoP_metal-BS"/>
</dbReference>
<dbReference type="GO" id="GO:0046872">
    <property type="term" value="F:metal ion binding"/>
    <property type="evidence" value="ECO:0007669"/>
    <property type="project" value="UniProtKB-KW"/>
</dbReference>
<keyword evidence="3 7" id="KW-0479">Metal-binding</keyword>
<feature type="binding site" evidence="7">
    <location>
        <position position="150"/>
    </location>
    <ligand>
        <name>Mg(2+)</name>
        <dbReference type="ChEBI" id="CHEBI:18420"/>
        <label>1</label>
        <note>catalytic</note>
    </ligand>
</feature>
<accession>A0A078AQ85</accession>
<name>A0A078AQ85_STYLE</name>
<dbReference type="PANTHER" id="PTHR43028:SF5">
    <property type="entry name" value="3'(2'),5'-BISPHOSPHATE NUCLEOTIDASE 1"/>
    <property type="match status" value="1"/>
</dbReference>
<dbReference type="EMBL" id="CCKQ01011825">
    <property type="protein sequence ID" value="CDW83402.1"/>
    <property type="molecule type" value="Genomic_DNA"/>
</dbReference>
<comment type="cofactor">
    <cofactor evidence="7">
        <name>Mg(2+)</name>
        <dbReference type="ChEBI" id="CHEBI:18420"/>
    </cofactor>
</comment>
<dbReference type="InterPro" id="IPR000760">
    <property type="entry name" value="Inositol_monophosphatase-like"/>
</dbReference>
<reference evidence="8 9" key="1">
    <citation type="submission" date="2014-06" db="EMBL/GenBank/DDBJ databases">
        <authorList>
            <person name="Swart Estienne"/>
        </authorList>
    </citation>
    <scope>NUCLEOTIDE SEQUENCE [LARGE SCALE GENOMIC DNA]</scope>
    <source>
        <strain evidence="8 9">130c</strain>
    </source>
</reference>
<gene>
    <name evidence="8" type="primary">Contig3191.g3409</name>
    <name evidence="8" type="ORF">STYLEM_12448</name>
</gene>
<organism evidence="8 9">
    <name type="scientific">Stylonychia lemnae</name>
    <name type="common">Ciliate</name>
    <dbReference type="NCBI Taxonomy" id="5949"/>
    <lineage>
        <taxon>Eukaryota</taxon>
        <taxon>Sar</taxon>
        <taxon>Alveolata</taxon>
        <taxon>Ciliophora</taxon>
        <taxon>Intramacronucleata</taxon>
        <taxon>Spirotrichea</taxon>
        <taxon>Stichotrichia</taxon>
        <taxon>Sporadotrichida</taxon>
        <taxon>Oxytrichidae</taxon>
        <taxon>Stylonychinae</taxon>
        <taxon>Stylonychia</taxon>
    </lineage>
</organism>
<proteinExistence type="inferred from homology"/>
<evidence type="ECO:0000313" key="9">
    <source>
        <dbReference type="Proteomes" id="UP000039865"/>
    </source>
</evidence>
<evidence type="ECO:0000256" key="2">
    <source>
        <dbReference type="ARBA" id="ARBA00022671"/>
    </source>
</evidence>
<dbReference type="AlphaFoldDB" id="A0A078AQ85"/>
<feature type="binding site" evidence="7">
    <location>
        <position position="149"/>
    </location>
    <ligand>
        <name>Mg(2+)</name>
        <dbReference type="ChEBI" id="CHEBI:18420"/>
        <label>1</label>
        <note>catalytic</note>
    </ligand>
</feature>
<evidence type="ECO:0000256" key="6">
    <source>
        <dbReference type="ARBA" id="ARBA00044478"/>
    </source>
</evidence>
<keyword evidence="9" id="KW-1185">Reference proteome</keyword>
<dbReference type="OrthoDB" id="411145at2759"/>
<dbReference type="GO" id="GO:0004441">
    <property type="term" value="F:inositol-1,4-bisphosphate 1-phosphatase activity"/>
    <property type="evidence" value="ECO:0007669"/>
    <property type="project" value="UniProtKB-EC"/>
</dbReference>
<feature type="binding site" evidence="7">
    <location>
        <position position="297"/>
    </location>
    <ligand>
        <name>Mg(2+)</name>
        <dbReference type="ChEBI" id="CHEBI:18420"/>
        <label>1</label>
        <note>catalytic</note>
    </ligand>
</feature>
<evidence type="ECO:0000256" key="5">
    <source>
        <dbReference type="ARBA" id="ARBA00044465"/>
    </source>
</evidence>
<dbReference type="OMA" id="KEWAFSG"/>
<evidence type="ECO:0000256" key="1">
    <source>
        <dbReference type="ARBA" id="ARBA00009759"/>
    </source>
</evidence>
<dbReference type="SUPFAM" id="SSF56655">
    <property type="entry name" value="Carbohydrate phosphatase"/>
    <property type="match status" value="1"/>
</dbReference>
<dbReference type="InterPro" id="IPR050725">
    <property type="entry name" value="CysQ/Inositol_MonoPase"/>
</dbReference>
<dbReference type="Gene3D" id="3.30.540.10">
    <property type="entry name" value="Fructose-1,6-Bisphosphatase, subunit A, domain 1"/>
    <property type="match status" value="1"/>
</dbReference>
<comment type="similarity">
    <text evidence="1">Belongs to the inositol monophosphatase superfamily.</text>
</comment>
<evidence type="ECO:0000256" key="4">
    <source>
        <dbReference type="ARBA" id="ARBA00022842"/>
    </source>
</evidence>
<dbReference type="Pfam" id="PF00459">
    <property type="entry name" value="Inositol_P"/>
    <property type="match status" value="2"/>
</dbReference>
<feature type="binding site" evidence="7">
    <location>
        <position position="79"/>
    </location>
    <ligand>
        <name>Mg(2+)</name>
        <dbReference type="ChEBI" id="CHEBI:18420"/>
        <label>1</label>
        <note>catalytic</note>
    </ligand>
</feature>
<dbReference type="Gene3D" id="3.40.190.80">
    <property type="match status" value="1"/>
</dbReference>